<reference evidence="3" key="1">
    <citation type="journal article" date="2023" name="bioRxiv">
        <title>Scaffold-level genome assemblies of two parasitoid biocontrol wasps reveal the parthenogenesis mechanism and an associated novel virus.</title>
        <authorList>
            <person name="Inwood S."/>
            <person name="Skelly J."/>
            <person name="Guhlin J."/>
            <person name="Harrop T."/>
            <person name="Goldson S."/>
            <person name="Dearden P."/>
        </authorList>
    </citation>
    <scope>NUCLEOTIDE SEQUENCE</scope>
    <source>
        <strain evidence="3">Lincoln</strain>
        <tissue evidence="3">Whole body</tissue>
    </source>
</reference>
<dbReference type="Gene3D" id="6.10.140.750">
    <property type="match status" value="1"/>
</dbReference>
<evidence type="ECO:0000256" key="1">
    <source>
        <dbReference type="SAM" id="MobiDB-lite"/>
    </source>
</evidence>
<feature type="domain" description="BTB" evidence="2">
    <location>
        <begin position="24"/>
        <end position="126"/>
    </location>
</feature>
<dbReference type="Proteomes" id="UP001168972">
    <property type="component" value="Unassembled WGS sequence"/>
</dbReference>
<sequence length="215" mass="25087">MADFDDVNPHQMPKHNISKRCNNQWVRLNVGGTYFLTAKTTLARDPNSFLYRLCQEDSDLISDRDETGAYLIDRDPTYFSPVLNYLRHGKLVINKDLAEEGVLEEAEFYNITELIRLVNERIILRDTRPPRDTKKHVYRVLQCHEDEITQMVSTMSDGWKFEQLINIGSQYNYGNDDHAEFLCVVSREYGSNQLTSKEQESTDRVKVLQQKGSRM</sequence>
<dbReference type="FunFam" id="3.30.710.10:FF:000005">
    <property type="entry name" value="Potassium channel tetramerization domain-containing 17"/>
    <property type="match status" value="1"/>
</dbReference>
<keyword evidence="4" id="KW-1185">Reference proteome</keyword>
<feature type="region of interest" description="Disordered" evidence="1">
    <location>
        <begin position="194"/>
        <end position="215"/>
    </location>
</feature>
<dbReference type="SMART" id="SM00225">
    <property type="entry name" value="BTB"/>
    <property type="match status" value="1"/>
</dbReference>
<dbReference type="GO" id="GO:0043161">
    <property type="term" value="P:proteasome-mediated ubiquitin-dependent protein catabolic process"/>
    <property type="evidence" value="ECO:0007669"/>
    <property type="project" value="TreeGrafter"/>
</dbReference>
<name>A0AA39F2G6_MICHY</name>
<dbReference type="PANTHER" id="PTHR14958">
    <property type="entry name" value="POTASSIUM CHANNEL TETRAMERISATION DOMAIN CONTAINING PROTEIN"/>
    <property type="match status" value="1"/>
</dbReference>
<dbReference type="GO" id="GO:0051260">
    <property type="term" value="P:protein homooligomerization"/>
    <property type="evidence" value="ECO:0007669"/>
    <property type="project" value="InterPro"/>
</dbReference>
<dbReference type="CDD" id="cd18362">
    <property type="entry name" value="BTB_POZ_KCTD2-like"/>
    <property type="match status" value="1"/>
</dbReference>
<dbReference type="GO" id="GO:0031463">
    <property type="term" value="C:Cul3-RING ubiquitin ligase complex"/>
    <property type="evidence" value="ECO:0007669"/>
    <property type="project" value="TreeGrafter"/>
</dbReference>
<dbReference type="FunFam" id="3.30.70.2000:FF:000001">
    <property type="entry name" value="Potassium channel tetramerization domain-containing 17"/>
    <property type="match status" value="1"/>
</dbReference>
<feature type="compositionally biased region" description="Basic and acidic residues" evidence="1">
    <location>
        <begin position="197"/>
        <end position="206"/>
    </location>
</feature>
<organism evidence="3 4">
    <name type="scientific">Microctonus hyperodae</name>
    <name type="common">Parasitoid wasp</name>
    <dbReference type="NCBI Taxonomy" id="165561"/>
    <lineage>
        <taxon>Eukaryota</taxon>
        <taxon>Metazoa</taxon>
        <taxon>Ecdysozoa</taxon>
        <taxon>Arthropoda</taxon>
        <taxon>Hexapoda</taxon>
        <taxon>Insecta</taxon>
        <taxon>Pterygota</taxon>
        <taxon>Neoptera</taxon>
        <taxon>Endopterygota</taxon>
        <taxon>Hymenoptera</taxon>
        <taxon>Apocrita</taxon>
        <taxon>Ichneumonoidea</taxon>
        <taxon>Braconidae</taxon>
        <taxon>Euphorinae</taxon>
        <taxon>Microctonus</taxon>
    </lineage>
</organism>
<evidence type="ECO:0000313" key="4">
    <source>
        <dbReference type="Proteomes" id="UP001168972"/>
    </source>
</evidence>
<evidence type="ECO:0000259" key="2">
    <source>
        <dbReference type="SMART" id="SM00225"/>
    </source>
</evidence>
<dbReference type="InterPro" id="IPR003131">
    <property type="entry name" value="T1-type_BTB"/>
</dbReference>
<evidence type="ECO:0000313" key="3">
    <source>
        <dbReference type="EMBL" id="KAK0161713.1"/>
    </source>
</evidence>
<protein>
    <recommendedName>
        <fullName evidence="2">BTB domain-containing protein</fullName>
    </recommendedName>
</protein>
<dbReference type="SUPFAM" id="SSF54695">
    <property type="entry name" value="POZ domain"/>
    <property type="match status" value="1"/>
</dbReference>
<dbReference type="AlphaFoldDB" id="A0AA39F2G6"/>
<accession>A0AA39F2G6</accession>
<dbReference type="PANTHER" id="PTHR14958:SF29">
    <property type="entry name" value="INSOMNIAC, ISOFORM B"/>
    <property type="match status" value="1"/>
</dbReference>
<dbReference type="EMBL" id="JAQQBR010001834">
    <property type="protein sequence ID" value="KAK0161713.1"/>
    <property type="molecule type" value="Genomic_DNA"/>
</dbReference>
<dbReference type="GO" id="GO:0097602">
    <property type="term" value="F:cullin family protein binding"/>
    <property type="evidence" value="ECO:0007669"/>
    <property type="project" value="TreeGrafter"/>
</dbReference>
<comment type="caution">
    <text evidence="3">The sequence shown here is derived from an EMBL/GenBank/DDBJ whole genome shotgun (WGS) entry which is preliminary data.</text>
</comment>
<proteinExistence type="predicted"/>
<reference evidence="3" key="2">
    <citation type="submission" date="2023-03" db="EMBL/GenBank/DDBJ databases">
        <authorList>
            <person name="Inwood S.N."/>
            <person name="Skelly J.G."/>
            <person name="Guhlin J."/>
            <person name="Harrop T.W.R."/>
            <person name="Goldson S.G."/>
            <person name="Dearden P.K."/>
        </authorList>
    </citation>
    <scope>NUCLEOTIDE SEQUENCE</scope>
    <source>
        <strain evidence="3">Lincoln</strain>
        <tissue evidence="3">Whole body</tissue>
    </source>
</reference>
<dbReference type="InterPro" id="IPR011333">
    <property type="entry name" value="SKP1/BTB/POZ_sf"/>
</dbReference>
<dbReference type="Gene3D" id="3.30.70.2000">
    <property type="match status" value="1"/>
</dbReference>
<dbReference type="Pfam" id="PF02214">
    <property type="entry name" value="BTB_2"/>
    <property type="match status" value="1"/>
</dbReference>
<dbReference type="GO" id="GO:0005737">
    <property type="term" value="C:cytoplasm"/>
    <property type="evidence" value="ECO:0007669"/>
    <property type="project" value="TreeGrafter"/>
</dbReference>
<gene>
    <name evidence="3" type="ORF">PV327_008132</name>
</gene>
<dbReference type="InterPro" id="IPR000210">
    <property type="entry name" value="BTB/POZ_dom"/>
</dbReference>
<dbReference type="Gene3D" id="3.30.710.10">
    <property type="entry name" value="Potassium Channel Kv1.1, Chain A"/>
    <property type="match status" value="1"/>
</dbReference>